<evidence type="ECO:0000313" key="7">
    <source>
        <dbReference type="Proteomes" id="UP000288758"/>
    </source>
</evidence>
<keyword evidence="2 4" id="KW-1133">Transmembrane helix</keyword>
<evidence type="ECO:0000313" key="6">
    <source>
        <dbReference type="EMBL" id="QAT82075.1"/>
    </source>
</evidence>
<accession>A0A410RJK3</accession>
<dbReference type="SUPFAM" id="SSF103473">
    <property type="entry name" value="MFS general substrate transporter"/>
    <property type="match status" value="1"/>
</dbReference>
<gene>
    <name evidence="6" type="primary">ygaY</name>
    <name evidence="6" type="ORF">EJ065_0468</name>
</gene>
<dbReference type="AlphaFoldDB" id="A0A410RJK3"/>
<dbReference type="Gene3D" id="1.20.1720.10">
    <property type="entry name" value="Multidrug resistance protein D"/>
    <property type="match status" value="1"/>
</dbReference>
<protein>
    <submittedName>
        <fullName evidence="6">Major facilitator family transporter</fullName>
    </submittedName>
</protein>
<dbReference type="InterPro" id="IPR020846">
    <property type="entry name" value="MFS_dom"/>
</dbReference>
<proteinExistence type="predicted"/>
<feature type="transmembrane region" description="Helical" evidence="4">
    <location>
        <begin position="30"/>
        <end position="55"/>
    </location>
</feature>
<dbReference type="PANTHER" id="PTHR42910">
    <property type="entry name" value="TRANSPORTER SCO4007-RELATED"/>
    <property type="match status" value="1"/>
</dbReference>
<name>A0A410RJK3_CORCK</name>
<organism evidence="6 7">
    <name type="scientific">Corallococcus coralloides</name>
    <name type="common">Myxococcus coralloides</name>
    <dbReference type="NCBI Taxonomy" id="184914"/>
    <lineage>
        <taxon>Bacteria</taxon>
        <taxon>Pseudomonadati</taxon>
        <taxon>Myxococcota</taxon>
        <taxon>Myxococcia</taxon>
        <taxon>Myxococcales</taxon>
        <taxon>Cystobacterineae</taxon>
        <taxon>Myxococcaceae</taxon>
        <taxon>Corallococcus</taxon>
    </lineage>
</organism>
<evidence type="ECO:0000256" key="1">
    <source>
        <dbReference type="ARBA" id="ARBA00022692"/>
    </source>
</evidence>
<dbReference type="GO" id="GO:0022857">
    <property type="term" value="F:transmembrane transporter activity"/>
    <property type="evidence" value="ECO:0007669"/>
    <property type="project" value="InterPro"/>
</dbReference>
<evidence type="ECO:0000256" key="2">
    <source>
        <dbReference type="ARBA" id="ARBA00022989"/>
    </source>
</evidence>
<dbReference type="PANTHER" id="PTHR42910:SF1">
    <property type="entry name" value="MAJOR FACILITATOR SUPERFAMILY (MFS) PROFILE DOMAIN-CONTAINING PROTEIN"/>
    <property type="match status" value="1"/>
</dbReference>
<evidence type="ECO:0000256" key="3">
    <source>
        <dbReference type="ARBA" id="ARBA00023136"/>
    </source>
</evidence>
<feature type="domain" description="Major facilitator superfamily (MFS) profile" evidence="5">
    <location>
        <begin position="1"/>
        <end position="60"/>
    </location>
</feature>
<evidence type="ECO:0000256" key="4">
    <source>
        <dbReference type="SAM" id="Phobius"/>
    </source>
</evidence>
<dbReference type="InterPro" id="IPR036259">
    <property type="entry name" value="MFS_trans_sf"/>
</dbReference>
<dbReference type="Proteomes" id="UP000288758">
    <property type="component" value="Chromosome"/>
</dbReference>
<dbReference type="EMBL" id="CP034669">
    <property type="protein sequence ID" value="QAT82075.1"/>
    <property type="molecule type" value="Genomic_DNA"/>
</dbReference>
<evidence type="ECO:0000259" key="5">
    <source>
        <dbReference type="PROSITE" id="PS50850"/>
    </source>
</evidence>
<reference evidence="6 7" key="1">
    <citation type="submission" date="2018-12" db="EMBL/GenBank/DDBJ databases">
        <title>Complete Genome Sequence of the Corallopyronin A producing Myxobacterium Corallococcus coralloides B035.</title>
        <authorList>
            <person name="Bouhired S.M."/>
            <person name="Rupp O."/>
            <person name="Blom J."/>
            <person name="Schaeberle T.F."/>
            <person name="Kehraus S."/>
            <person name="Schiefer A."/>
            <person name="Pfarr K."/>
            <person name="Goesmann A."/>
            <person name="Hoerauf A."/>
            <person name="Koenig G.M."/>
        </authorList>
    </citation>
    <scope>NUCLEOTIDE SEQUENCE [LARGE SCALE GENOMIC DNA]</scope>
    <source>
        <strain evidence="6 7">B035</strain>
    </source>
</reference>
<sequence length="60" mass="6051">MPTLTQVGYAVGMLFLVPLGDSLERRKVILLLCGCVGVALVVAGLAPGLNVLVAAQASAT</sequence>
<keyword evidence="3 4" id="KW-0472">Membrane</keyword>
<keyword evidence="1 4" id="KW-0812">Transmembrane</keyword>
<feature type="transmembrane region" description="Helical" evidence="4">
    <location>
        <begin position="6"/>
        <end position="23"/>
    </location>
</feature>
<dbReference type="PROSITE" id="PS50850">
    <property type="entry name" value="MFS"/>
    <property type="match status" value="1"/>
</dbReference>